<feature type="compositionally biased region" description="Low complexity" evidence="1">
    <location>
        <begin position="405"/>
        <end position="416"/>
    </location>
</feature>
<dbReference type="InterPro" id="IPR012338">
    <property type="entry name" value="Beta-lactam/transpept-like"/>
</dbReference>
<evidence type="ECO:0000256" key="2">
    <source>
        <dbReference type="SAM" id="Phobius"/>
    </source>
</evidence>
<evidence type="ECO:0000313" key="5">
    <source>
        <dbReference type="Proteomes" id="UP001295423"/>
    </source>
</evidence>
<dbReference type="AlphaFoldDB" id="A0AAD2PVY2"/>
<feature type="signal peptide" evidence="3">
    <location>
        <begin position="1"/>
        <end position="21"/>
    </location>
</feature>
<dbReference type="PANTHER" id="PTHR43283">
    <property type="entry name" value="BETA-LACTAMASE-RELATED"/>
    <property type="match status" value="1"/>
</dbReference>
<evidence type="ECO:0008006" key="6">
    <source>
        <dbReference type="Google" id="ProtNLM"/>
    </source>
</evidence>
<reference evidence="4" key="1">
    <citation type="submission" date="2023-08" db="EMBL/GenBank/DDBJ databases">
        <authorList>
            <person name="Audoor S."/>
            <person name="Bilcke G."/>
        </authorList>
    </citation>
    <scope>NUCLEOTIDE SEQUENCE</scope>
</reference>
<comment type="caution">
    <text evidence="4">The sequence shown here is derived from an EMBL/GenBank/DDBJ whole genome shotgun (WGS) entry which is preliminary data.</text>
</comment>
<name>A0AAD2PVY2_9STRA</name>
<accession>A0AAD2PVY2</accession>
<dbReference type="Gene3D" id="3.40.710.10">
    <property type="entry name" value="DD-peptidase/beta-lactamase superfamily"/>
    <property type="match status" value="2"/>
</dbReference>
<keyword evidence="3" id="KW-0732">Signal</keyword>
<evidence type="ECO:0000313" key="4">
    <source>
        <dbReference type="EMBL" id="CAJ1958176.1"/>
    </source>
</evidence>
<gene>
    <name evidence="4" type="ORF">CYCCA115_LOCUS17060</name>
</gene>
<sequence>MTLMRSTTLALWLAGIASVVAINTPIRDLSIDPVEDSHCNWPTFQEDDDLDGVMVLYRGNKLAEWRNPNSESTDWLQLNYVEGTTQHAQFSVTKTWISVLIGMLYRDGFLEWETEHPDKLTLGDIFPEKIWDDIWDIPFFFSGGSKVPELKAIKLGEIMSMRTGYAENGISSPFDSTLVRDLDRLVAWWHPLYRSGVIDSQTCFNCGSYLATAGIVNYVIKEKTKTDTNPTGWDPLAYARQTSATLPGGNLGLFEALGMEEGSYTWDRDEEGVARGAFGLWADLEDMAKFGQLLLQGGTVMFDGVAREVVPSYYFEEMTKTQSRIVGVDLPYGWQVWNWGADDNGDSGFCAEGLGWQSICVFPNQETVVAIQAPVSFGVETFAANIGIRNDAIKAIRDGIECSPTAAPSSPSLPITTLPPPTGDNMVGNRPRDPIDGGNFIGENDNEDVNNGFTEDINRSDESEIVVGASNENDDDTPVGLIILFVLLSVMVCIMMTLFFRSKRNNATKDAPRRSTEAMFKVAPHGYDDDLNKVYDVSLDDEDSVDTEESDVDVVTFIVAEDIEGRLAAP</sequence>
<evidence type="ECO:0000256" key="3">
    <source>
        <dbReference type="SAM" id="SignalP"/>
    </source>
</evidence>
<dbReference type="PANTHER" id="PTHR43283:SF7">
    <property type="entry name" value="BETA-LACTAMASE-RELATED DOMAIN-CONTAINING PROTEIN"/>
    <property type="match status" value="1"/>
</dbReference>
<dbReference type="SUPFAM" id="SSF56601">
    <property type="entry name" value="beta-lactamase/transpeptidase-like"/>
    <property type="match status" value="1"/>
</dbReference>
<protein>
    <recommendedName>
        <fullName evidence="6">Beta-lactamase-related domain-containing protein</fullName>
    </recommendedName>
</protein>
<keyword evidence="2" id="KW-0472">Membrane</keyword>
<dbReference type="EMBL" id="CAKOGP040001969">
    <property type="protein sequence ID" value="CAJ1958176.1"/>
    <property type="molecule type" value="Genomic_DNA"/>
</dbReference>
<evidence type="ECO:0000256" key="1">
    <source>
        <dbReference type="SAM" id="MobiDB-lite"/>
    </source>
</evidence>
<organism evidence="4 5">
    <name type="scientific">Cylindrotheca closterium</name>
    <dbReference type="NCBI Taxonomy" id="2856"/>
    <lineage>
        <taxon>Eukaryota</taxon>
        <taxon>Sar</taxon>
        <taxon>Stramenopiles</taxon>
        <taxon>Ochrophyta</taxon>
        <taxon>Bacillariophyta</taxon>
        <taxon>Bacillariophyceae</taxon>
        <taxon>Bacillariophycidae</taxon>
        <taxon>Bacillariales</taxon>
        <taxon>Bacillariaceae</taxon>
        <taxon>Cylindrotheca</taxon>
    </lineage>
</organism>
<feature type="chain" id="PRO_5042098709" description="Beta-lactamase-related domain-containing protein" evidence="3">
    <location>
        <begin position="22"/>
        <end position="570"/>
    </location>
</feature>
<keyword evidence="5" id="KW-1185">Reference proteome</keyword>
<dbReference type="InterPro" id="IPR050789">
    <property type="entry name" value="Diverse_Enzym_Activities"/>
</dbReference>
<keyword evidence="2" id="KW-0812">Transmembrane</keyword>
<keyword evidence="2" id="KW-1133">Transmembrane helix</keyword>
<dbReference type="Proteomes" id="UP001295423">
    <property type="component" value="Unassembled WGS sequence"/>
</dbReference>
<proteinExistence type="predicted"/>
<feature type="transmembrane region" description="Helical" evidence="2">
    <location>
        <begin position="479"/>
        <end position="500"/>
    </location>
</feature>
<feature type="region of interest" description="Disordered" evidence="1">
    <location>
        <begin position="405"/>
        <end position="426"/>
    </location>
</feature>